<name>A0A392VLC7_9FABA</name>
<keyword evidence="3" id="KW-1185">Reference proteome</keyword>
<dbReference type="AlphaFoldDB" id="A0A392VLC7"/>
<feature type="non-terminal residue" evidence="2">
    <location>
        <position position="70"/>
    </location>
</feature>
<feature type="compositionally biased region" description="Basic and acidic residues" evidence="1">
    <location>
        <begin position="1"/>
        <end position="18"/>
    </location>
</feature>
<dbReference type="Proteomes" id="UP000265520">
    <property type="component" value="Unassembled WGS sequence"/>
</dbReference>
<organism evidence="2 3">
    <name type="scientific">Trifolium medium</name>
    <dbReference type="NCBI Taxonomy" id="97028"/>
    <lineage>
        <taxon>Eukaryota</taxon>
        <taxon>Viridiplantae</taxon>
        <taxon>Streptophyta</taxon>
        <taxon>Embryophyta</taxon>
        <taxon>Tracheophyta</taxon>
        <taxon>Spermatophyta</taxon>
        <taxon>Magnoliopsida</taxon>
        <taxon>eudicotyledons</taxon>
        <taxon>Gunneridae</taxon>
        <taxon>Pentapetalae</taxon>
        <taxon>rosids</taxon>
        <taxon>fabids</taxon>
        <taxon>Fabales</taxon>
        <taxon>Fabaceae</taxon>
        <taxon>Papilionoideae</taxon>
        <taxon>50 kb inversion clade</taxon>
        <taxon>NPAAA clade</taxon>
        <taxon>Hologalegina</taxon>
        <taxon>IRL clade</taxon>
        <taxon>Trifolieae</taxon>
        <taxon>Trifolium</taxon>
    </lineage>
</organism>
<protein>
    <submittedName>
        <fullName evidence="2">Uncharacterized protein</fullName>
    </submittedName>
</protein>
<dbReference type="EMBL" id="LXQA011213824">
    <property type="protein sequence ID" value="MCI89208.1"/>
    <property type="molecule type" value="Genomic_DNA"/>
</dbReference>
<evidence type="ECO:0000313" key="2">
    <source>
        <dbReference type="EMBL" id="MCI89208.1"/>
    </source>
</evidence>
<sequence length="70" mass="8100">KAVEATESEEKTATEKSKGKSTKKPRSVKKRAPRVQRKMVIRSDDEEIQEEPAFKRKRTEPEKVQLTSED</sequence>
<feature type="compositionally biased region" description="Basic residues" evidence="1">
    <location>
        <begin position="19"/>
        <end position="40"/>
    </location>
</feature>
<accession>A0A392VLC7</accession>
<feature type="non-terminal residue" evidence="2">
    <location>
        <position position="1"/>
    </location>
</feature>
<feature type="region of interest" description="Disordered" evidence="1">
    <location>
        <begin position="1"/>
        <end position="70"/>
    </location>
</feature>
<comment type="caution">
    <text evidence="2">The sequence shown here is derived from an EMBL/GenBank/DDBJ whole genome shotgun (WGS) entry which is preliminary data.</text>
</comment>
<evidence type="ECO:0000256" key="1">
    <source>
        <dbReference type="SAM" id="MobiDB-lite"/>
    </source>
</evidence>
<evidence type="ECO:0000313" key="3">
    <source>
        <dbReference type="Proteomes" id="UP000265520"/>
    </source>
</evidence>
<reference evidence="2 3" key="1">
    <citation type="journal article" date="2018" name="Front. Plant Sci.">
        <title>Red Clover (Trifolium pratense) and Zigzag Clover (T. medium) - A Picture of Genomic Similarities and Differences.</title>
        <authorList>
            <person name="Dluhosova J."/>
            <person name="Istvanek J."/>
            <person name="Nedelnik J."/>
            <person name="Repkova J."/>
        </authorList>
    </citation>
    <scope>NUCLEOTIDE SEQUENCE [LARGE SCALE GENOMIC DNA]</scope>
    <source>
        <strain evidence="3">cv. 10/8</strain>
        <tissue evidence="2">Leaf</tissue>
    </source>
</reference>
<proteinExistence type="predicted"/>